<keyword evidence="1" id="KW-0812">Transmembrane</keyword>
<feature type="transmembrane region" description="Helical" evidence="1">
    <location>
        <begin position="97"/>
        <end position="119"/>
    </location>
</feature>
<gene>
    <name evidence="2" type="ORF">IPO85_07330</name>
</gene>
<keyword evidence="1" id="KW-0472">Membrane</keyword>
<reference evidence="2 3" key="1">
    <citation type="submission" date="2020-10" db="EMBL/GenBank/DDBJ databases">
        <title>Connecting structure to function with the recovery of over 1000 high-quality activated sludge metagenome-assembled genomes encoding full-length rRNA genes using long-read sequencing.</title>
        <authorList>
            <person name="Singleton C.M."/>
            <person name="Petriglieri F."/>
            <person name="Kristensen J.M."/>
            <person name="Kirkegaard R.H."/>
            <person name="Michaelsen T.Y."/>
            <person name="Andersen M.H."/>
            <person name="Karst S.M."/>
            <person name="Dueholm M.S."/>
            <person name="Nielsen P.H."/>
            <person name="Albertsen M."/>
        </authorList>
    </citation>
    <scope>NUCLEOTIDE SEQUENCE [LARGE SCALE GENOMIC DNA]</scope>
    <source>
        <strain evidence="2">Ribe_18-Q3-R11-54_BAT3C.373</strain>
    </source>
</reference>
<name>A0A9D7XCY7_9BACT</name>
<comment type="caution">
    <text evidence="2">The sequence shown here is derived from an EMBL/GenBank/DDBJ whole genome shotgun (WGS) entry which is preliminary data.</text>
</comment>
<accession>A0A9D7XCY7</accession>
<dbReference type="AlphaFoldDB" id="A0A9D7XCY7"/>
<feature type="transmembrane region" description="Helical" evidence="1">
    <location>
        <begin position="35"/>
        <end position="56"/>
    </location>
</feature>
<sequence>MTRNLLLGFLSWLIPFAVSFLFYKPGGELVVPYATFKSTIMVVGVISGCYLLIKYFKITEGDFIKNGIIVGLSWFAINIILDVVILIPIMKSTFTDYFISIGIAYFSIPAISIAMGYLLKVKSNIHANK</sequence>
<feature type="transmembrane region" description="Helical" evidence="1">
    <location>
        <begin position="5"/>
        <end position="23"/>
    </location>
</feature>
<dbReference type="Proteomes" id="UP000808349">
    <property type="component" value="Unassembled WGS sequence"/>
</dbReference>
<feature type="transmembrane region" description="Helical" evidence="1">
    <location>
        <begin position="68"/>
        <end position="91"/>
    </location>
</feature>
<protein>
    <submittedName>
        <fullName evidence="2">Uncharacterized protein</fullName>
    </submittedName>
</protein>
<evidence type="ECO:0000256" key="1">
    <source>
        <dbReference type="SAM" id="Phobius"/>
    </source>
</evidence>
<dbReference type="EMBL" id="JADKFW010000004">
    <property type="protein sequence ID" value="MBK9717309.1"/>
    <property type="molecule type" value="Genomic_DNA"/>
</dbReference>
<organism evidence="2 3">
    <name type="scientific">Candidatus Defluviibacterium haderslevense</name>
    <dbReference type="NCBI Taxonomy" id="2981993"/>
    <lineage>
        <taxon>Bacteria</taxon>
        <taxon>Pseudomonadati</taxon>
        <taxon>Bacteroidota</taxon>
        <taxon>Saprospiria</taxon>
        <taxon>Saprospirales</taxon>
        <taxon>Saprospiraceae</taxon>
        <taxon>Candidatus Defluviibacterium</taxon>
    </lineage>
</organism>
<proteinExistence type="predicted"/>
<evidence type="ECO:0000313" key="3">
    <source>
        <dbReference type="Proteomes" id="UP000808349"/>
    </source>
</evidence>
<evidence type="ECO:0000313" key="2">
    <source>
        <dbReference type="EMBL" id="MBK9717309.1"/>
    </source>
</evidence>
<keyword evidence="1" id="KW-1133">Transmembrane helix</keyword>